<organism evidence="2 3">
    <name type="scientific">Swaminathania salitolerans</name>
    <dbReference type="NCBI Taxonomy" id="182838"/>
    <lineage>
        <taxon>Bacteria</taxon>
        <taxon>Pseudomonadati</taxon>
        <taxon>Pseudomonadota</taxon>
        <taxon>Alphaproteobacteria</taxon>
        <taxon>Acetobacterales</taxon>
        <taxon>Acetobacteraceae</taxon>
        <taxon>Swaminathania</taxon>
    </lineage>
</organism>
<dbReference type="OrthoDB" id="7271334at2"/>
<dbReference type="RefSeq" id="WP_147093176.1">
    <property type="nucleotide sequence ID" value="NZ_BJVC01000002.1"/>
</dbReference>
<dbReference type="SUPFAM" id="SSF50969">
    <property type="entry name" value="YVTN repeat-like/Quinoprotein amine dehydrogenase"/>
    <property type="match status" value="1"/>
</dbReference>
<keyword evidence="3" id="KW-1185">Reference proteome</keyword>
<evidence type="ECO:0000313" key="3">
    <source>
        <dbReference type="Proteomes" id="UP000321405"/>
    </source>
</evidence>
<reference evidence="2 3" key="1">
    <citation type="submission" date="2019-07" db="EMBL/GenBank/DDBJ databases">
        <title>Whole genome shotgun sequence of Swaminathania salitolerans NBRC 104436.</title>
        <authorList>
            <person name="Hosoyama A."/>
            <person name="Uohara A."/>
            <person name="Ohji S."/>
            <person name="Ichikawa N."/>
        </authorList>
    </citation>
    <scope>NUCLEOTIDE SEQUENCE [LARGE SCALE GENOMIC DNA]</scope>
    <source>
        <strain evidence="2 3">NBRC 104436</strain>
    </source>
</reference>
<accession>A0A511BP46</accession>
<feature type="chain" id="PRO_5021896497" evidence="1">
    <location>
        <begin position="22"/>
        <end position="146"/>
    </location>
</feature>
<feature type="signal peptide" evidence="1">
    <location>
        <begin position="1"/>
        <end position="21"/>
    </location>
</feature>
<dbReference type="InterPro" id="IPR011044">
    <property type="entry name" value="Quino_amine_DH_bsu"/>
</dbReference>
<proteinExistence type="predicted"/>
<dbReference type="AlphaFoldDB" id="A0A511BP46"/>
<sequence length="146" mass="15752">MRQPILLLLALIASIPRIASAGSFTVTDDRAPNEVSEVSRLYLDGNLAAIFRLDDKTPSLTRTITTPSGRVNHSYALCGQITIVNAEGRSETHRVSSEGTLFNPDGHHLVALGDDNFTQFFLRDPLDPSVAKRLPGHSGICASPIS</sequence>
<protein>
    <submittedName>
        <fullName evidence="2">Uncharacterized protein</fullName>
    </submittedName>
</protein>
<dbReference type="EMBL" id="BJVC01000002">
    <property type="protein sequence ID" value="GEL02109.1"/>
    <property type="molecule type" value="Genomic_DNA"/>
</dbReference>
<evidence type="ECO:0000313" key="2">
    <source>
        <dbReference type="EMBL" id="GEL02109.1"/>
    </source>
</evidence>
<name>A0A511BP46_9PROT</name>
<comment type="caution">
    <text evidence="2">The sequence shown here is derived from an EMBL/GenBank/DDBJ whole genome shotgun (WGS) entry which is preliminary data.</text>
</comment>
<keyword evidence="1" id="KW-0732">Signal</keyword>
<dbReference type="Proteomes" id="UP000321405">
    <property type="component" value="Unassembled WGS sequence"/>
</dbReference>
<evidence type="ECO:0000256" key="1">
    <source>
        <dbReference type="SAM" id="SignalP"/>
    </source>
</evidence>
<gene>
    <name evidence="2" type="ORF">SSA02_12720</name>
</gene>